<evidence type="ECO:0000313" key="16">
    <source>
        <dbReference type="Proteomes" id="UP000586827"/>
    </source>
</evidence>
<name>A0A849CAW4_9NOCA</name>
<dbReference type="GO" id="GO:0046654">
    <property type="term" value="P:tetrahydrofolate biosynthetic process"/>
    <property type="evidence" value="ECO:0007669"/>
    <property type="project" value="UniProtKB-UniPathway"/>
</dbReference>
<evidence type="ECO:0000256" key="5">
    <source>
        <dbReference type="ARBA" id="ARBA00012458"/>
    </source>
</evidence>
<evidence type="ECO:0000256" key="4">
    <source>
        <dbReference type="ARBA" id="ARBA00009503"/>
    </source>
</evidence>
<dbReference type="InterPro" id="IPR011005">
    <property type="entry name" value="Dihydropteroate_synth-like_sf"/>
</dbReference>
<evidence type="ECO:0000256" key="2">
    <source>
        <dbReference type="ARBA" id="ARBA00001946"/>
    </source>
</evidence>
<comment type="pathway">
    <text evidence="3 12">Cofactor biosynthesis; tetrahydrofolate biosynthesis; 7,8-dihydrofolate from 2-amino-4-hydroxy-6-hydroxymethyl-7,8-dihydropteridine diphosphate and 4-aminobenzoate: step 1/2.</text>
</comment>
<dbReference type="PANTHER" id="PTHR20941">
    <property type="entry name" value="FOLATE SYNTHESIS PROTEINS"/>
    <property type="match status" value="1"/>
</dbReference>
<evidence type="ECO:0000256" key="1">
    <source>
        <dbReference type="ARBA" id="ARBA00000012"/>
    </source>
</evidence>
<comment type="cofactor">
    <cofactor evidence="2 12">
        <name>Mg(2+)</name>
        <dbReference type="ChEBI" id="CHEBI:18420"/>
    </cofactor>
</comment>
<dbReference type="InterPro" id="IPR045031">
    <property type="entry name" value="DHP_synth-like"/>
</dbReference>
<dbReference type="EMBL" id="JABELX010000010">
    <property type="protein sequence ID" value="NNH73415.1"/>
    <property type="molecule type" value="Genomic_DNA"/>
</dbReference>
<dbReference type="Pfam" id="PF00809">
    <property type="entry name" value="Pterin_bind"/>
    <property type="match status" value="1"/>
</dbReference>
<evidence type="ECO:0000259" key="14">
    <source>
        <dbReference type="PROSITE" id="PS50972"/>
    </source>
</evidence>
<evidence type="ECO:0000256" key="13">
    <source>
        <dbReference type="SAM" id="MobiDB-lite"/>
    </source>
</evidence>
<dbReference type="AlphaFoldDB" id="A0A849CAW4"/>
<evidence type="ECO:0000313" key="15">
    <source>
        <dbReference type="EMBL" id="NNH73415.1"/>
    </source>
</evidence>
<comment type="catalytic activity">
    <reaction evidence="1">
        <text>(7,8-dihydropterin-6-yl)methyl diphosphate + 4-aminobenzoate = 7,8-dihydropteroate + diphosphate</text>
        <dbReference type="Rhea" id="RHEA:19949"/>
        <dbReference type="ChEBI" id="CHEBI:17836"/>
        <dbReference type="ChEBI" id="CHEBI:17839"/>
        <dbReference type="ChEBI" id="CHEBI:33019"/>
        <dbReference type="ChEBI" id="CHEBI:72950"/>
        <dbReference type="EC" id="2.5.1.15"/>
    </reaction>
</comment>
<proteinExistence type="inferred from homology"/>
<dbReference type="SUPFAM" id="SSF51717">
    <property type="entry name" value="Dihydropteroate synthetase-like"/>
    <property type="match status" value="1"/>
</dbReference>
<gene>
    <name evidence="15" type="primary">folP</name>
    <name evidence="15" type="ORF">HLB23_26765</name>
</gene>
<keyword evidence="10 12" id="KW-0289">Folate biosynthesis</keyword>
<dbReference type="UniPathway" id="UPA00077">
    <property type="reaction ID" value="UER00156"/>
</dbReference>
<accession>A0A849CAW4</accession>
<evidence type="ECO:0000256" key="6">
    <source>
        <dbReference type="ARBA" id="ARBA00016919"/>
    </source>
</evidence>
<dbReference type="GO" id="GO:0004156">
    <property type="term" value="F:dihydropteroate synthase activity"/>
    <property type="evidence" value="ECO:0007669"/>
    <property type="project" value="UniProtKB-EC"/>
</dbReference>
<dbReference type="Gene3D" id="3.20.20.20">
    <property type="entry name" value="Dihydropteroate synthase-like"/>
    <property type="match status" value="1"/>
</dbReference>
<feature type="domain" description="Pterin-binding" evidence="14">
    <location>
        <begin position="20"/>
        <end position="282"/>
    </location>
</feature>
<comment type="similarity">
    <text evidence="4 12">Belongs to the DHPS family.</text>
</comment>
<evidence type="ECO:0000256" key="8">
    <source>
        <dbReference type="ARBA" id="ARBA00022723"/>
    </source>
</evidence>
<dbReference type="GO" id="GO:0046656">
    <property type="term" value="P:folic acid biosynthetic process"/>
    <property type="evidence" value="ECO:0007669"/>
    <property type="project" value="UniProtKB-KW"/>
</dbReference>
<dbReference type="RefSeq" id="WP_084520949.1">
    <property type="nucleotide sequence ID" value="NZ_JABELX010000010.1"/>
</dbReference>
<keyword evidence="16" id="KW-1185">Reference proteome</keyword>
<evidence type="ECO:0000256" key="9">
    <source>
        <dbReference type="ARBA" id="ARBA00022842"/>
    </source>
</evidence>
<dbReference type="GO" id="GO:0005829">
    <property type="term" value="C:cytosol"/>
    <property type="evidence" value="ECO:0007669"/>
    <property type="project" value="TreeGrafter"/>
</dbReference>
<dbReference type="Proteomes" id="UP000586827">
    <property type="component" value="Unassembled WGS sequence"/>
</dbReference>
<evidence type="ECO:0000256" key="10">
    <source>
        <dbReference type="ARBA" id="ARBA00022909"/>
    </source>
</evidence>
<dbReference type="InterPro" id="IPR000489">
    <property type="entry name" value="Pterin-binding_dom"/>
</dbReference>
<dbReference type="GO" id="GO:0046872">
    <property type="term" value="F:metal ion binding"/>
    <property type="evidence" value="ECO:0007669"/>
    <property type="project" value="UniProtKB-KW"/>
</dbReference>
<organism evidence="15 16">
    <name type="scientific">Nocardia uniformis</name>
    <dbReference type="NCBI Taxonomy" id="53432"/>
    <lineage>
        <taxon>Bacteria</taxon>
        <taxon>Bacillati</taxon>
        <taxon>Actinomycetota</taxon>
        <taxon>Actinomycetes</taxon>
        <taxon>Mycobacteriales</taxon>
        <taxon>Nocardiaceae</taxon>
        <taxon>Nocardia</taxon>
    </lineage>
</organism>
<feature type="region of interest" description="Disordered" evidence="13">
    <location>
        <begin position="319"/>
        <end position="338"/>
    </location>
</feature>
<comment type="caution">
    <text evidence="15">The sequence shown here is derived from an EMBL/GenBank/DDBJ whole genome shotgun (WGS) entry which is preliminary data.</text>
</comment>
<dbReference type="NCBIfam" id="TIGR01496">
    <property type="entry name" value="DHPS"/>
    <property type="match status" value="1"/>
</dbReference>
<dbReference type="InterPro" id="IPR006390">
    <property type="entry name" value="DHP_synth_dom"/>
</dbReference>
<dbReference type="PROSITE" id="PS00793">
    <property type="entry name" value="DHPS_2"/>
    <property type="match status" value="1"/>
</dbReference>
<evidence type="ECO:0000256" key="3">
    <source>
        <dbReference type="ARBA" id="ARBA00004763"/>
    </source>
</evidence>
<comment type="function">
    <text evidence="12">Catalyzes the condensation of para-aminobenzoate (pABA) with 6-hydroxymethyl-7,8-dihydropterin diphosphate (DHPt-PP) to form 7,8-dihydropteroate (H2Pte), the immediate precursor of folate derivatives.</text>
</comment>
<protein>
    <recommendedName>
        <fullName evidence="6 12">Dihydropteroate synthase</fullName>
        <shortName evidence="12">DHPS</shortName>
        <ecNumber evidence="5 12">2.5.1.15</ecNumber>
    </recommendedName>
    <alternativeName>
        <fullName evidence="11 12">Dihydropteroate pyrophosphorylase</fullName>
    </alternativeName>
</protein>
<keyword evidence="9 12" id="KW-0460">Magnesium</keyword>
<reference evidence="15 16" key="1">
    <citation type="submission" date="2020-05" db="EMBL/GenBank/DDBJ databases">
        <title>MicrobeNet Type strains.</title>
        <authorList>
            <person name="Nicholson A.C."/>
        </authorList>
    </citation>
    <scope>NUCLEOTIDE SEQUENCE [LARGE SCALE GENOMIC DNA]</scope>
    <source>
        <strain evidence="15 16">JCM 3224</strain>
    </source>
</reference>
<keyword evidence="8 12" id="KW-0479">Metal-binding</keyword>
<dbReference type="EC" id="2.5.1.15" evidence="5 12"/>
<evidence type="ECO:0000256" key="7">
    <source>
        <dbReference type="ARBA" id="ARBA00022679"/>
    </source>
</evidence>
<keyword evidence="7 12" id="KW-0808">Transferase</keyword>
<evidence type="ECO:0000256" key="12">
    <source>
        <dbReference type="RuleBase" id="RU361205"/>
    </source>
</evidence>
<evidence type="ECO:0000256" key="11">
    <source>
        <dbReference type="ARBA" id="ARBA00030193"/>
    </source>
</evidence>
<dbReference type="FunFam" id="3.20.20.20:FF:000006">
    <property type="entry name" value="Dihydropteroate synthase"/>
    <property type="match status" value="1"/>
</dbReference>
<dbReference type="PROSITE" id="PS00792">
    <property type="entry name" value="DHPS_1"/>
    <property type="match status" value="1"/>
</dbReference>
<dbReference type="CDD" id="cd00739">
    <property type="entry name" value="DHPS"/>
    <property type="match status" value="1"/>
</dbReference>
<dbReference type="PROSITE" id="PS50972">
    <property type="entry name" value="PTERIN_BINDING"/>
    <property type="match status" value="1"/>
</dbReference>
<sequence length="338" mass="35453">MTESGTRGTGLVVPRGDRSCVVMGVVNVTNDSFSDGGRYLDPNLAVAHGIALYELGADIIDVGGESTRPGAVRIDPETEAARVAPVIRGLAAAGVPTSVDTMRAGVAEAAIEAGASMVNDVSGGRADSNMVKVVAAAKVPWILMHWRAEADYRHSGAAEHYDDVVRDVWAELHAQVELAVAGGVDYDRLVLDPGLGFAKNADHNWELLGALFSGLTEMSDALPVLIGASRKRFLGSLLADAAGPRPPAGREVATATISALAAERGAWGVRVHDVQASLDAISVVDATARATRRLREKYRVEREQTSAAGGSAVRLWEDGVEVSGRTGSAQRPTRGERS</sequence>
<dbReference type="PANTHER" id="PTHR20941:SF1">
    <property type="entry name" value="FOLIC ACID SYNTHESIS PROTEIN FOL1"/>
    <property type="match status" value="1"/>
</dbReference>